<comment type="caution">
    <text evidence="9">The sequence shown here is derived from an EMBL/GenBank/DDBJ whole genome shotgun (WGS) entry which is preliminary data.</text>
</comment>
<evidence type="ECO:0000256" key="3">
    <source>
        <dbReference type="ARBA" id="ARBA00023082"/>
    </source>
</evidence>
<organism evidence="9 10">
    <name type="scientific">Lentzea roselyniae</name>
    <dbReference type="NCBI Taxonomy" id="531940"/>
    <lineage>
        <taxon>Bacteria</taxon>
        <taxon>Bacillati</taxon>
        <taxon>Actinomycetota</taxon>
        <taxon>Actinomycetes</taxon>
        <taxon>Pseudonocardiales</taxon>
        <taxon>Pseudonocardiaceae</taxon>
        <taxon>Lentzea</taxon>
    </lineage>
</organism>
<feature type="compositionally biased region" description="Low complexity" evidence="6">
    <location>
        <begin position="242"/>
        <end position="258"/>
    </location>
</feature>
<protein>
    <recommendedName>
        <fullName evidence="11">RNA polymerase sigma factor, sigma-70 family</fullName>
    </recommendedName>
</protein>
<dbReference type="InterPro" id="IPR014284">
    <property type="entry name" value="RNA_pol_sigma-70_dom"/>
</dbReference>
<dbReference type="NCBIfam" id="TIGR02937">
    <property type="entry name" value="sigma70-ECF"/>
    <property type="match status" value="1"/>
</dbReference>
<dbReference type="PANTHER" id="PTHR43133">
    <property type="entry name" value="RNA POLYMERASE ECF-TYPE SIGMA FACTO"/>
    <property type="match status" value="1"/>
</dbReference>
<dbReference type="Gene3D" id="1.10.1740.10">
    <property type="match status" value="1"/>
</dbReference>
<dbReference type="Proteomes" id="UP001500711">
    <property type="component" value="Unassembled WGS sequence"/>
</dbReference>
<evidence type="ECO:0000256" key="4">
    <source>
        <dbReference type="ARBA" id="ARBA00023125"/>
    </source>
</evidence>
<keyword evidence="2" id="KW-0805">Transcription regulation</keyword>
<evidence type="ECO:0000313" key="9">
    <source>
        <dbReference type="EMBL" id="GAA3642271.1"/>
    </source>
</evidence>
<evidence type="ECO:0000259" key="7">
    <source>
        <dbReference type="Pfam" id="PF04542"/>
    </source>
</evidence>
<dbReference type="PANTHER" id="PTHR43133:SF8">
    <property type="entry name" value="RNA POLYMERASE SIGMA FACTOR HI_1459-RELATED"/>
    <property type="match status" value="1"/>
</dbReference>
<sequence>MCRLMNEKPVQKNVRDCGARRTFTRTPHNGMPRDLDYPVERRVIDMHSSDWAHALEQAVRRCQAAGLSRAEAEDCAHEAVLVLLARQGAGERIDSPASWLVVVAYRQAIDHMRRSGRECAALGRLTVRDGDVPTPDEVVTDRALARWLAGAVDTLPPMTRRVCLAMADGSTITQAAADLGLTRRSVESHLTRARRFLRGLAAGAAAVLAGTACRFGKPGIALAATVPVAALSTSVILLPHTTTTPPDTASPTTAPAEPVRAAASPGQVRVVTAAEAIPAVASPRPARLAADASPRPGPVPPVRRGSPSRNATRHESIGVKKVQRESFSAGSGRTERLIGERTVKRIPSGGAGSSHHSVDKKGRLR</sequence>
<feature type="compositionally biased region" description="Basic and acidic residues" evidence="6">
    <location>
        <begin position="356"/>
        <end position="365"/>
    </location>
</feature>
<dbReference type="InterPro" id="IPR013249">
    <property type="entry name" value="RNA_pol_sigma70_r4_t2"/>
</dbReference>
<proteinExistence type="inferred from homology"/>
<dbReference type="InterPro" id="IPR013325">
    <property type="entry name" value="RNA_pol_sigma_r2"/>
</dbReference>
<evidence type="ECO:0000256" key="2">
    <source>
        <dbReference type="ARBA" id="ARBA00023015"/>
    </source>
</evidence>
<evidence type="ECO:0000313" key="10">
    <source>
        <dbReference type="Proteomes" id="UP001500711"/>
    </source>
</evidence>
<gene>
    <name evidence="9" type="ORF">GCM10022267_31160</name>
</gene>
<dbReference type="InterPro" id="IPR039425">
    <property type="entry name" value="RNA_pol_sigma-70-like"/>
</dbReference>
<dbReference type="InterPro" id="IPR007627">
    <property type="entry name" value="RNA_pol_sigma70_r2"/>
</dbReference>
<evidence type="ECO:0000259" key="8">
    <source>
        <dbReference type="Pfam" id="PF08281"/>
    </source>
</evidence>
<dbReference type="Pfam" id="PF08281">
    <property type="entry name" value="Sigma70_r4_2"/>
    <property type="match status" value="1"/>
</dbReference>
<keyword evidence="10" id="KW-1185">Reference proteome</keyword>
<accession>A0ABP7AX87</accession>
<dbReference type="SUPFAM" id="SSF88659">
    <property type="entry name" value="Sigma3 and sigma4 domains of RNA polymerase sigma factors"/>
    <property type="match status" value="1"/>
</dbReference>
<dbReference type="Gene3D" id="1.10.10.10">
    <property type="entry name" value="Winged helix-like DNA-binding domain superfamily/Winged helix DNA-binding domain"/>
    <property type="match status" value="1"/>
</dbReference>
<comment type="similarity">
    <text evidence="1">Belongs to the sigma-70 factor family. ECF subfamily.</text>
</comment>
<name>A0ABP7AX87_9PSEU</name>
<feature type="domain" description="RNA polymerase sigma-70 region 2" evidence="7">
    <location>
        <begin position="68"/>
        <end position="117"/>
    </location>
</feature>
<feature type="region of interest" description="Disordered" evidence="6">
    <location>
        <begin position="242"/>
        <end position="265"/>
    </location>
</feature>
<reference evidence="10" key="1">
    <citation type="journal article" date="2019" name="Int. J. Syst. Evol. Microbiol.">
        <title>The Global Catalogue of Microorganisms (GCM) 10K type strain sequencing project: providing services to taxonomists for standard genome sequencing and annotation.</title>
        <authorList>
            <consortium name="The Broad Institute Genomics Platform"/>
            <consortium name="The Broad Institute Genome Sequencing Center for Infectious Disease"/>
            <person name="Wu L."/>
            <person name="Ma J."/>
        </authorList>
    </citation>
    <scope>NUCLEOTIDE SEQUENCE [LARGE SCALE GENOMIC DNA]</scope>
    <source>
        <strain evidence="10">JCM 17494</strain>
    </source>
</reference>
<keyword evidence="5" id="KW-0804">Transcription</keyword>
<evidence type="ECO:0000256" key="5">
    <source>
        <dbReference type="ARBA" id="ARBA00023163"/>
    </source>
</evidence>
<feature type="region of interest" description="Disordered" evidence="6">
    <location>
        <begin position="282"/>
        <end position="365"/>
    </location>
</feature>
<dbReference type="Pfam" id="PF04542">
    <property type="entry name" value="Sigma70_r2"/>
    <property type="match status" value="1"/>
</dbReference>
<feature type="compositionally biased region" description="Basic and acidic residues" evidence="6">
    <location>
        <begin position="312"/>
        <end position="324"/>
    </location>
</feature>
<feature type="compositionally biased region" description="Basic and acidic residues" evidence="6">
    <location>
        <begin position="333"/>
        <end position="343"/>
    </location>
</feature>
<dbReference type="SUPFAM" id="SSF88946">
    <property type="entry name" value="Sigma2 domain of RNA polymerase sigma factors"/>
    <property type="match status" value="1"/>
</dbReference>
<evidence type="ECO:0000256" key="1">
    <source>
        <dbReference type="ARBA" id="ARBA00010641"/>
    </source>
</evidence>
<keyword evidence="3" id="KW-0731">Sigma factor</keyword>
<dbReference type="InterPro" id="IPR013324">
    <property type="entry name" value="RNA_pol_sigma_r3/r4-like"/>
</dbReference>
<evidence type="ECO:0000256" key="6">
    <source>
        <dbReference type="SAM" id="MobiDB-lite"/>
    </source>
</evidence>
<dbReference type="EMBL" id="BAABBE010000007">
    <property type="protein sequence ID" value="GAA3642271.1"/>
    <property type="molecule type" value="Genomic_DNA"/>
</dbReference>
<keyword evidence="4" id="KW-0238">DNA-binding</keyword>
<dbReference type="InterPro" id="IPR036388">
    <property type="entry name" value="WH-like_DNA-bd_sf"/>
</dbReference>
<evidence type="ECO:0008006" key="11">
    <source>
        <dbReference type="Google" id="ProtNLM"/>
    </source>
</evidence>
<feature type="domain" description="RNA polymerase sigma factor 70 region 4 type 2" evidence="8">
    <location>
        <begin position="147"/>
        <end position="197"/>
    </location>
</feature>